<name>A0A0F9F6H0_9ZZZZ</name>
<dbReference type="Gene3D" id="3.90.550.10">
    <property type="entry name" value="Spore Coat Polysaccharide Biosynthesis Protein SpsA, Chain A"/>
    <property type="match status" value="1"/>
</dbReference>
<organism evidence="3">
    <name type="scientific">marine sediment metagenome</name>
    <dbReference type="NCBI Taxonomy" id="412755"/>
    <lineage>
        <taxon>unclassified sequences</taxon>
        <taxon>metagenomes</taxon>
        <taxon>ecological metagenomes</taxon>
    </lineage>
</organism>
<feature type="domain" description="Glycosyltransferase 2-like" evidence="2">
    <location>
        <begin position="72"/>
        <end position="202"/>
    </location>
</feature>
<dbReference type="InterPro" id="IPR001173">
    <property type="entry name" value="Glyco_trans_2-like"/>
</dbReference>
<feature type="transmembrane region" description="Helical" evidence="1">
    <location>
        <begin position="298"/>
        <end position="315"/>
    </location>
</feature>
<dbReference type="SUPFAM" id="SSF53448">
    <property type="entry name" value="Nucleotide-diphospho-sugar transferases"/>
    <property type="match status" value="1"/>
</dbReference>
<keyword evidence="1" id="KW-0812">Transmembrane</keyword>
<keyword evidence="1" id="KW-0472">Membrane</keyword>
<dbReference type="InterPro" id="IPR029044">
    <property type="entry name" value="Nucleotide-diphossugar_trans"/>
</dbReference>
<dbReference type="CDD" id="cd00761">
    <property type="entry name" value="Glyco_tranf_GTA_type"/>
    <property type="match status" value="1"/>
</dbReference>
<sequence length="399" mass="47427">MVLLNQIKNLIELSLNFILSINFIIILAIFILLYHILKYFVIDRKHIKALKESREPKLVTIEDLKEIPLTNIIIPAWKEGEIFEGCLLSIVKLTYPNLKIIVNAGGSEETINIANSFKKYDNFTILYQTAGEGKIKAINDCLKHTSEGIIYFIDADMYLTDEIFFWMLYLIINENKEIVASLYRPDESIESIDIVKYAFFNRYEPFFKSIVTNRKDQISAHTCMKYTVIKSVGKLTEKRSFDDNSSISLDLYSKGYTVYRSSKMVQSFTYPKKVIEYMNQNLRWVENAQFFNLKNNKFRFFKFFLIFLISIYMFISPFLLFLNIYFFLFGILILLSYYLKKIRKVIFYKLNNKKDSICLNFKFFIKLIYYIYVDALVVIIAFFEILFYRKAYKKRKNLI</sequence>
<feature type="transmembrane region" description="Helical" evidence="1">
    <location>
        <begin position="321"/>
        <end position="339"/>
    </location>
</feature>
<comment type="caution">
    <text evidence="3">The sequence shown here is derived from an EMBL/GenBank/DDBJ whole genome shotgun (WGS) entry which is preliminary data.</text>
</comment>
<protein>
    <recommendedName>
        <fullName evidence="2">Glycosyltransferase 2-like domain-containing protein</fullName>
    </recommendedName>
</protein>
<dbReference type="PANTHER" id="PTHR43630">
    <property type="entry name" value="POLY-BETA-1,6-N-ACETYL-D-GLUCOSAMINE SYNTHASE"/>
    <property type="match status" value="1"/>
</dbReference>
<gene>
    <name evidence="3" type="ORF">LCGC14_2281700</name>
</gene>
<dbReference type="PANTHER" id="PTHR43630:SF2">
    <property type="entry name" value="GLYCOSYLTRANSFERASE"/>
    <property type="match status" value="1"/>
</dbReference>
<dbReference type="EMBL" id="LAZR01031759">
    <property type="protein sequence ID" value="KKL52815.1"/>
    <property type="molecule type" value="Genomic_DNA"/>
</dbReference>
<dbReference type="AlphaFoldDB" id="A0A0F9F6H0"/>
<accession>A0A0F9F6H0</accession>
<evidence type="ECO:0000259" key="2">
    <source>
        <dbReference type="Pfam" id="PF00535"/>
    </source>
</evidence>
<feature type="transmembrane region" description="Helical" evidence="1">
    <location>
        <begin position="367"/>
        <end position="388"/>
    </location>
</feature>
<keyword evidence="1" id="KW-1133">Transmembrane helix</keyword>
<evidence type="ECO:0000313" key="3">
    <source>
        <dbReference type="EMBL" id="KKL52815.1"/>
    </source>
</evidence>
<dbReference type="Pfam" id="PF00535">
    <property type="entry name" value="Glycos_transf_2"/>
    <property type="match status" value="1"/>
</dbReference>
<proteinExistence type="predicted"/>
<evidence type="ECO:0000256" key="1">
    <source>
        <dbReference type="SAM" id="Phobius"/>
    </source>
</evidence>
<feature type="transmembrane region" description="Helical" evidence="1">
    <location>
        <begin position="15"/>
        <end position="37"/>
    </location>
</feature>
<reference evidence="3" key="1">
    <citation type="journal article" date="2015" name="Nature">
        <title>Complex archaea that bridge the gap between prokaryotes and eukaryotes.</title>
        <authorList>
            <person name="Spang A."/>
            <person name="Saw J.H."/>
            <person name="Jorgensen S.L."/>
            <person name="Zaremba-Niedzwiedzka K."/>
            <person name="Martijn J."/>
            <person name="Lind A.E."/>
            <person name="van Eijk R."/>
            <person name="Schleper C."/>
            <person name="Guy L."/>
            <person name="Ettema T.J."/>
        </authorList>
    </citation>
    <scope>NUCLEOTIDE SEQUENCE</scope>
</reference>